<evidence type="ECO:0008006" key="4">
    <source>
        <dbReference type="Google" id="ProtNLM"/>
    </source>
</evidence>
<comment type="caution">
    <text evidence="2">The sequence shown here is derived from an EMBL/GenBank/DDBJ whole genome shotgun (WGS) entry which is preliminary data.</text>
</comment>
<feature type="region of interest" description="Disordered" evidence="1">
    <location>
        <begin position="283"/>
        <end position="322"/>
    </location>
</feature>
<feature type="compositionally biased region" description="Gly residues" evidence="1">
    <location>
        <begin position="93"/>
        <end position="104"/>
    </location>
</feature>
<evidence type="ECO:0000313" key="3">
    <source>
        <dbReference type="Proteomes" id="UP001159641"/>
    </source>
</evidence>
<accession>A0AB34GRF7</accession>
<feature type="compositionally biased region" description="Basic and acidic residues" evidence="1">
    <location>
        <begin position="313"/>
        <end position="322"/>
    </location>
</feature>
<feature type="region of interest" description="Disordered" evidence="1">
    <location>
        <begin position="1"/>
        <end position="166"/>
    </location>
</feature>
<feature type="compositionally biased region" description="Low complexity" evidence="1">
    <location>
        <begin position="25"/>
        <end position="39"/>
    </location>
</feature>
<evidence type="ECO:0000256" key="1">
    <source>
        <dbReference type="SAM" id="MobiDB-lite"/>
    </source>
</evidence>
<gene>
    <name evidence="2" type="ORF">J1605_010431</name>
</gene>
<dbReference type="AlphaFoldDB" id="A0AB34GRF7"/>
<dbReference type="EMBL" id="JAIQCJ010002130">
    <property type="protein sequence ID" value="KAJ8782101.1"/>
    <property type="molecule type" value="Genomic_DNA"/>
</dbReference>
<evidence type="ECO:0000313" key="2">
    <source>
        <dbReference type="EMBL" id="KAJ8782101.1"/>
    </source>
</evidence>
<feature type="compositionally biased region" description="Low complexity" evidence="1">
    <location>
        <begin position="81"/>
        <end position="92"/>
    </location>
</feature>
<dbReference type="Proteomes" id="UP001159641">
    <property type="component" value="Unassembled WGS sequence"/>
</dbReference>
<keyword evidence="3" id="KW-1185">Reference proteome</keyword>
<reference evidence="2 3" key="1">
    <citation type="submission" date="2022-11" db="EMBL/GenBank/DDBJ databases">
        <title>Whole genome sequence of Eschrichtius robustus ER-17-0199.</title>
        <authorList>
            <person name="Bruniche-Olsen A."/>
            <person name="Black A.N."/>
            <person name="Fields C.J."/>
            <person name="Walden K."/>
            <person name="Dewoody J.A."/>
        </authorList>
    </citation>
    <scope>NUCLEOTIDE SEQUENCE [LARGE SCALE GENOMIC DNA]</scope>
    <source>
        <strain evidence="2">ER-17-0199</strain>
        <tissue evidence="2">Blubber</tissue>
    </source>
</reference>
<organism evidence="2 3">
    <name type="scientific">Eschrichtius robustus</name>
    <name type="common">California gray whale</name>
    <name type="synonym">Eschrichtius gibbosus</name>
    <dbReference type="NCBI Taxonomy" id="9764"/>
    <lineage>
        <taxon>Eukaryota</taxon>
        <taxon>Metazoa</taxon>
        <taxon>Chordata</taxon>
        <taxon>Craniata</taxon>
        <taxon>Vertebrata</taxon>
        <taxon>Euteleostomi</taxon>
        <taxon>Mammalia</taxon>
        <taxon>Eutheria</taxon>
        <taxon>Laurasiatheria</taxon>
        <taxon>Artiodactyla</taxon>
        <taxon>Whippomorpha</taxon>
        <taxon>Cetacea</taxon>
        <taxon>Mysticeti</taxon>
        <taxon>Eschrichtiidae</taxon>
        <taxon>Eschrichtius</taxon>
    </lineage>
</organism>
<proteinExistence type="predicted"/>
<name>A0AB34GRF7_ESCRO</name>
<sequence length="396" mass="40298">MGDKMGGRACHHVQRDESAAPVPPAGAATWAPLGAARAGVPGSSPQASPLPSGRMDGWQGRRDSRSAPLPGTEVSARKSPATGRGAVGRAARGPGGRDQVGGGAPRLAGACVPAPPSGPAAGTGPHQAGASLGSRAAHSQGSAREPSTEGPGPPGPGPRASLPGPWLQTKMGRFAQLLPGGTELRPGSGEGVPGKVPPGLAWQVEARTRRGSGRLALPTLCTAAAEGAPRLRSGAGPFAEKGPPCAVATIVRGDRAHGRSAGRPPPLPGLGFVSGRGRAGIPSVPWSGGLRTFPGRSGRSARSGPVASTFVQRRPERKGGKSRELSLTGLNVPGRLGGKGTRWEDFFFFNLTKHLGTSLVAQGLRIRLPMQGTRVRALVREDPTRRGVAKPVSHNY</sequence>
<protein>
    <recommendedName>
        <fullName evidence="4">Collagen alpha-1(I) chain-like</fullName>
    </recommendedName>
</protein>